<dbReference type="RefSeq" id="WP_184174808.1">
    <property type="nucleotide sequence ID" value="NZ_JACHGF010000004.1"/>
</dbReference>
<dbReference type="InterPro" id="IPR002915">
    <property type="entry name" value="DeoC/FbaB/LacD_aldolase"/>
</dbReference>
<dbReference type="UniPathway" id="UPA00002">
    <property type="reaction ID" value="UER00468"/>
</dbReference>
<dbReference type="GO" id="GO:0004139">
    <property type="term" value="F:deoxyribose-phosphate aldolase activity"/>
    <property type="evidence" value="ECO:0007669"/>
    <property type="project" value="UniProtKB-UniRule"/>
</dbReference>
<comment type="pathway">
    <text evidence="7">Carbohydrate degradation; 2-deoxy-D-ribose 1-phosphate degradation; D-glyceraldehyde 3-phosphate and acetaldehyde from 2-deoxy-alpha-D-ribose 1-phosphate: step 2/2.</text>
</comment>
<keyword evidence="3 7" id="KW-0456">Lyase</keyword>
<evidence type="ECO:0000256" key="1">
    <source>
        <dbReference type="ARBA" id="ARBA00010936"/>
    </source>
</evidence>
<sequence>MTTTLASYLDHTLLSPIASETDIRKLCEEAWIHQFKAVCVAPTYVGYAKDMLEFCPIRIEIATVIGFPLGYSTTSAKVAEAESTLRQGATELDVVMNLARFKSMAYLSVREEIRQLTELAHAHQALLKLIIETAYLDDFELHTACEIGAEAGVDFVKTSTGFTPEGATLDTVRLMRSLLPATIQIKASGGIRTRQQTEAFMEAGATRIGTSAGVAIMTQA</sequence>
<dbReference type="GO" id="GO:0005737">
    <property type="term" value="C:cytoplasm"/>
    <property type="evidence" value="ECO:0007669"/>
    <property type="project" value="UniProtKB-SubCell"/>
</dbReference>
<proteinExistence type="inferred from homology"/>
<dbReference type="CDD" id="cd00959">
    <property type="entry name" value="DeoC"/>
    <property type="match status" value="1"/>
</dbReference>
<comment type="similarity">
    <text evidence="1 7">Belongs to the DeoC/FbaB aldolase family. DeoC type 1 subfamily.</text>
</comment>
<dbReference type="GO" id="GO:0009264">
    <property type="term" value="P:deoxyribonucleotide catabolic process"/>
    <property type="evidence" value="ECO:0007669"/>
    <property type="project" value="UniProtKB-UniRule"/>
</dbReference>
<dbReference type="SUPFAM" id="SSF51569">
    <property type="entry name" value="Aldolase"/>
    <property type="match status" value="1"/>
</dbReference>
<keyword evidence="9" id="KW-1185">Reference proteome</keyword>
<dbReference type="FunFam" id="3.20.20.70:FF:000044">
    <property type="entry name" value="Deoxyribose-phosphate aldolase"/>
    <property type="match status" value="1"/>
</dbReference>
<keyword evidence="2 7" id="KW-0963">Cytoplasm</keyword>
<evidence type="ECO:0000256" key="4">
    <source>
        <dbReference type="ARBA" id="ARBA00023270"/>
    </source>
</evidence>
<evidence type="ECO:0000256" key="2">
    <source>
        <dbReference type="ARBA" id="ARBA00022490"/>
    </source>
</evidence>
<dbReference type="EMBL" id="JACHGF010000004">
    <property type="protein sequence ID" value="MBB5284854.1"/>
    <property type="molecule type" value="Genomic_DNA"/>
</dbReference>
<organism evidence="8 9">
    <name type="scientific">Rhabdobacter roseus</name>
    <dbReference type="NCBI Taxonomy" id="1655419"/>
    <lineage>
        <taxon>Bacteria</taxon>
        <taxon>Pseudomonadati</taxon>
        <taxon>Bacteroidota</taxon>
        <taxon>Cytophagia</taxon>
        <taxon>Cytophagales</taxon>
        <taxon>Cytophagaceae</taxon>
        <taxon>Rhabdobacter</taxon>
    </lineage>
</organism>
<reference evidence="8 9" key="1">
    <citation type="submission" date="2020-08" db="EMBL/GenBank/DDBJ databases">
        <title>Genomic Encyclopedia of Type Strains, Phase IV (KMG-IV): sequencing the most valuable type-strain genomes for metagenomic binning, comparative biology and taxonomic classification.</title>
        <authorList>
            <person name="Goeker M."/>
        </authorList>
    </citation>
    <scope>NUCLEOTIDE SEQUENCE [LARGE SCALE GENOMIC DNA]</scope>
    <source>
        <strain evidence="8 9">DSM 105074</strain>
    </source>
</reference>
<dbReference type="HAMAP" id="MF_00114">
    <property type="entry name" value="DeoC_type1"/>
    <property type="match status" value="1"/>
</dbReference>
<keyword evidence="4 7" id="KW-0704">Schiff base</keyword>
<dbReference type="InterPro" id="IPR011343">
    <property type="entry name" value="DeoC"/>
</dbReference>
<name>A0A840TNB8_9BACT</name>
<evidence type="ECO:0000313" key="8">
    <source>
        <dbReference type="EMBL" id="MBB5284854.1"/>
    </source>
</evidence>
<accession>A0A840TNB8</accession>
<evidence type="ECO:0000256" key="5">
    <source>
        <dbReference type="ARBA" id="ARBA00048791"/>
    </source>
</evidence>
<comment type="subcellular location">
    <subcellularLocation>
        <location evidence="7">Cytoplasm</location>
    </subcellularLocation>
</comment>
<dbReference type="EC" id="4.1.2.4" evidence="7"/>
<gene>
    <name evidence="7" type="primary">deoC</name>
    <name evidence="8" type="ORF">HNQ92_003002</name>
</gene>
<evidence type="ECO:0000313" key="9">
    <source>
        <dbReference type="Proteomes" id="UP000557307"/>
    </source>
</evidence>
<dbReference type="NCBIfam" id="TIGR00126">
    <property type="entry name" value="deoC"/>
    <property type="match status" value="1"/>
</dbReference>
<protein>
    <recommendedName>
        <fullName evidence="7">Deoxyribose-phosphate aldolase</fullName>
        <shortName evidence="7">DERA</shortName>
        <ecNumber evidence="7">4.1.2.4</ecNumber>
    </recommendedName>
    <alternativeName>
        <fullName evidence="7">2-deoxy-D-ribose 5-phosphate aldolase</fullName>
    </alternativeName>
    <alternativeName>
        <fullName evidence="7">Phosphodeoxyriboaldolase</fullName>
        <shortName evidence="7">Deoxyriboaldolase</shortName>
    </alternativeName>
</protein>
<dbReference type="PANTHER" id="PTHR10889">
    <property type="entry name" value="DEOXYRIBOSE-PHOSPHATE ALDOLASE"/>
    <property type="match status" value="1"/>
</dbReference>
<dbReference type="Gene3D" id="3.20.20.70">
    <property type="entry name" value="Aldolase class I"/>
    <property type="match status" value="1"/>
</dbReference>
<dbReference type="PANTHER" id="PTHR10889:SF1">
    <property type="entry name" value="DEOXYRIBOSE-PHOSPHATE ALDOLASE"/>
    <property type="match status" value="1"/>
</dbReference>
<feature type="active site" description="Proton donor/acceptor" evidence="7">
    <location>
        <position position="186"/>
    </location>
</feature>
<evidence type="ECO:0000256" key="7">
    <source>
        <dbReference type="HAMAP-Rule" id="MF_00114"/>
    </source>
</evidence>
<comment type="catalytic activity">
    <reaction evidence="5 7">
        <text>2-deoxy-D-ribose 5-phosphate = D-glyceraldehyde 3-phosphate + acetaldehyde</text>
        <dbReference type="Rhea" id="RHEA:12821"/>
        <dbReference type="ChEBI" id="CHEBI:15343"/>
        <dbReference type="ChEBI" id="CHEBI:59776"/>
        <dbReference type="ChEBI" id="CHEBI:62877"/>
        <dbReference type="EC" id="4.1.2.4"/>
    </reaction>
</comment>
<dbReference type="AlphaFoldDB" id="A0A840TNB8"/>
<comment type="caution">
    <text evidence="8">The sequence shown here is derived from an EMBL/GenBank/DDBJ whole genome shotgun (WGS) entry which is preliminary data.</text>
</comment>
<dbReference type="InterPro" id="IPR028581">
    <property type="entry name" value="DeoC_typeI"/>
</dbReference>
<dbReference type="InterPro" id="IPR013785">
    <property type="entry name" value="Aldolase_TIM"/>
</dbReference>
<dbReference type="Proteomes" id="UP000557307">
    <property type="component" value="Unassembled WGS sequence"/>
</dbReference>
<dbReference type="Pfam" id="PF01791">
    <property type="entry name" value="DeoC"/>
    <property type="match status" value="1"/>
</dbReference>
<feature type="active site" description="Schiff-base intermediate with acetaldehyde" evidence="7">
    <location>
        <position position="157"/>
    </location>
</feature>
<feature type="active site" description="Proton donor/acceptor" evidence="7">
    <location>
        <position position="93"/>
    </location>
</feature>
<dbReference type="GO" id="GO:0016052">
    <property type="term" value="P:carbohydrate catabolic process"/>
    <property type="evidence" value="ECO:0007669"/>
    <property type="project" value="TreeGrafter"/>
</dbReference>
<evidence type="ECO:0000256" key="6">
    <source>
        <dbReference type="ARBA" id="ARBA00056337"/>
    </source>
</evidence>
<dbReference type="GO" id="GO:0006018">
    <property type="term" value="P:2-deoxyribose 1-phosphate catabolic process"/>
    <property type="evidence" value="ECO:0007669"/>
    <property type="project" value="UniProtKB-UniRule"/>
</dbReference>
<dbReference type="PIRSF" id="PIRSF001357">
    <property type="entry name" value="DeoC"/>
    <property type="match status" value="1"/>
</dbReference>
<dbReference type="SMART" id="SM01133">
    <property type="entry name" value="DeoC"/>
    <property type="match status" value="1"/>
</dbReference>
<comment type="function">
    <text evidence="6 7">Catalyzes a reversible aldol reaction between acetaldehyde and D-glyceraldehyde 3-phosphate to generate 2-deoxy-D-ribose 5-phosphate.</text>
</comment>
<evidence type="ECO:0000256" key="3">
    <source>
        <dbReference type="ARBA" id="ARBA00023239"/>
    </source>
</evidence>